<dbReference type="PROSITE" id="PS00086">
    <property type="entry name" value="CYTOCHROME_P450"/>
    <property type="match status" value="1"/>
</dbReference>
<name>A0AAV2SJX6_MEGNR</name>
<dbReference type="InterPro" id="IPR050479">
    <property type="entry name" value="CYP11_CYP27_families"/>
</dbReference>
<evidence type="ECO:0000256" key="1">
    <source>
        <dbReference type="ARBA" id="ARBA00001971"/>
    </source>
</evidence>
<evidence type="ECO:0008006" key="12">
    <source>
        <dbReference type="Google" id="ProtNLM"/>
    </source>
</evidence>
<dbReference type="InterPro" id="IPR001128">
    <property type="entry name" value="Cyt_P450"/>
</dbReference>
<dbReference type="GO" id="GO:0005506">
    <property type="term" value="F:iron ion binding"/>
    <property type="evidence" value="ECO:0007669"/>
    <property type="project" value="InterPro"/>
</dbReference>
<comment type="caution">
    <text evidence="10">The sequence shown here is derived from an EMBL/GenBank/DDBJ whole genome shotgun (WGS) entry which is preliminary data.</text>
</comment>
<comment type="similarity">
    <text evidence="2 9">Belongs to the cytochrome P450 family.</text>
</comment>
<dbReference type="CDD" id="cd11054">
    <property type="entry name" value="CYP24A1-like"/>
    <property type="match status" value="1"/>
</dbReference>
<dbReference type="PANTHER" id="PTHR24279">
    <property type="entry name" value="CYTOCHROME P450"/>
    <property type="match status" value="1"/>
</dbReference>
<keyword evidence="4 8" id="KW-0479">Metal-binding</keyword>
<evidence type="ECO:0000313" key="10">
    <source>
        <dbReference type="EMBL" id="CAL4197513.1"/>
    </source>
</evidence>
<protein>
    <recommendedName>
        <fullName evidence="12">Cytochrome P450</fullName>
    </recommendedName>
</protein>
<evidence type="ECO:0000256" key="3">
    <source>
        <dbReference type="ARBA" id="ARBA00022617"/>
    </source>
</evidence>
<comment type="cofactor">
    <cofactor evidence="1 8">
        <name>heme</name>
        <dbReference type="ChEBI" id="CHEBI:30413"/>
    </cofactor>
</comment>
<dbReference type="PRINTS" id="PR00463">
    <property type="entry name" value="EP450I"/>
</dbReference>
<evidence type="ECO:0000256" key="7">
    <source>
        <dbReference type="ARBA" id="ARBA00023033"/>
    </source>
</evidence>
<dbReference type="InterPro" id="IPR036396">
    <property type="entry name" value="Cyt_P450_sf"/>
</dbReference>
<gene>
    <name evidence="10" type="ORF">MNOR_LOCUS37258</name>
</gene>
<evidence type="ECO:0000256" key="9">
    <source>
        <dbReference type="RuleBase" id="RU000461"/>
    </source>
</evidence>
<keyword evidence="7 9" id="KW-0503">Monooxygenase</keyword>
<organism evidence="10 11">
    <name type="scientific">Meganyctiphanes norvegica</name>
    <name type="common">Northern krill</name>
    <name type="synonym">Thysanopoda norvegica</name>
    <dbReference type="NCBI Taxonomy" id="48144"/>
    <lineage>
        <taxon>Eukaryota</taxon>
        <taxon>Metazoa</taxon>
        <taxon>Ecdysozoa</taxon>
        <taxon>Arthropoda</taxon>
        <taxon>Crustacea</taxon>
        <taxon>Multicrustacea</taxon>
        <taxon>Malacostraca</taxon>
        <taxon>Eumalacostraca</taxon>
        <taxon>Eucarida</taxon>
        <taxon>Euphausiacea</taxon>
        <taxon>Euphausiidae</taxon>
        <taxon>Meganyctiphanes</taxon>
    </lineage>
</organism>
<sequence length="526" mass="61465">MKLQLFLKFKGRCLNGQYQHMKWSSSRYFPLNFYITKRTKSVNVTENCDNIKPFSSIPGPFRLPLIGSMLPYKLGIKKLDNYHLGLFELYQKYGPVVREDLGSQTIIHIFNPDDFKRIYESDGKTPFIPPLQETTQKYREEKDMSPGLGNINGEEWYRLRHAVQQMMLRPKEVTHYLPLQDKVAIQAVDRLSQQVGENGIISDLHVTVGKWILESAGMICFERSLGSFAGGFEEERATNLVKANREIFHLSGELKFSLRLYRYMKTPKYSRLHNLEDYFYGLSMEFIEETITQINLLKNMNKLEDKKFNFLTYLLSRQDLSRKDVMTITLSLFSDGLSTTAPTFLGNMHCLALNPDIQEKVYEEIQNNVKINGPITVQILNKMHYLKAFVKEVFRFYPVGETVQRLTQKDLILNGYNIPAGTYIDINPYIWLRSEKYFPEPNVIRPERWLRKDGNPLVHPYVLTPFSIGTRMCAGRRFAEQDLYLGLCRLLLKYRLESVNSQPPQQEWKTLLRPCLPIPIRFISRN</sequence>
<proteinExistence type="inferred from homology"/>
<dbReference type="GO" id="GO:0016705">
    <property type="term" value="F:oxidoreductase activity, acting on paired donors, with incorporation or reduction of molecular oxygen"/>
    <property type="evidence" value="ECO:0007669"/>
    <property type="project" value="InterPro"/>
</dbReference>
<evidence type="ECO:0000256" key="8">
    <source>
        <dbReference type="PIRSR" id="PIRSR602401-1"/>
    </source>
</evidence>
<dbReference type="Proteomes" id="UP001497623">
    <property type="component" value="Unassembled WGS sequence"/>
</dbReference>
<reference evidence="10 11" key="1">
    <citation type="submission" date="2024-05" db="EMBL/GenBank/DDBJ databases">
        <authorList>
            <person name="Wallberg A."/>
        </authorList>
    </citation>
    <scope>NUCLEOTIDE SEQUENCE [LARGE SCALE GENOMIC DNA]</scope>
</reference>
<keyword evidence="6 8" id="KW-0408">Iron</keyword>
<evidence type="ECO:0000256" key="4">
    <source>
        <dbReference type="ARBA" id="ARBA00022723"/>
    </source>
</evidence>
<feature type="non-terminal residue" evidence="10">
    <location>
        <position position="526"/>
    </location>
</feature>
<feature type="binding site" description="axial binding residue" evidence="8">
    <location>
        <position position="473"/>
    </location>
    <ligand>
        <name>heme</name>
        <dbReference type="ChEBI" id="CHEBI:30413"/>
    </ligand>
    <ligandPart>
        <name>Fe</name>
        <dbReference type="ChEBI" id="CHEBI:18248"/>
    </ligandPart>
</feature>
<dbReference type="PANTHER" id="PTHR24279:SF120">
    <property type="entry name" value="CYTOCHROME P450"/>
    <property type="match status" value="1"/>
</dbReference>
<keyword evidence="11" id="KW-1185">Reference proteome</keyword>
<dbReference type="InterPro" id="IPR017972">
    <property type="entry name" value="Cyt_P450_CS"/>
</dbReference>
<accession>A0AAV2SJX6</accession>
<dbReference type="GO" id="GO:0020037">
    <property type="term" value="F:heme binding"/>
    <property type="evidence" value="ECO:0007669"/>
    <property type="project" value="InterPro"/>
</dbReference>
<evidence type="ECO:0000256" key="2">
    <source>
        <dbReference type="ARBA" id="ARBA00010617"/>
    </source>
</evidence>
<dbReference type="Gene3D" id="1.10.630.10">
    <property type="entry name" value="Cytochrome P450"/>
    <property type="match status" value="1"/>
</dbReference>
<dbReference type="GO" id="GO:0004497">
    <property type="term" value="F:monooxygenase activity"/>
    <property type="evidence" value="ECO:0007669"/>
    <property type="project" value="UniProtKB-KW"/>
</dbReference>
<dbReference type="AlphaFoldDB" id="A0AAV2SJX6"/>
<dbReference type="EMBL" id="CAXKWB010073670">
    <property type="protein sequence ID" value="CAL4197513.1"/>
    <property type="molecule type" value="Genomic_DNA"/>
</dbReference>
<evidence type="ECO:0000256" key="6">
    <source>
        <dbReference type="ARBA" id="ARBA00023004"/>
    </source>
</evidence>
<dbReference type="Pfam" id="PF00067">
    <property type="entry name" value="p450"/>
    <property type="match status" value="1"/>
</dbReference>
<dbReference type="SUPFAM" id="SSF48264">
    <property type="entry name" value="Cytochrome P450"/>
    <property type="match status" value="1"/>
</dbReference>
<keyword evidence="5 9" id="KW-0560">Oxidoreductase</keyword>
<evidence type="ECO:0000256" key="5">
    <source>
        <dbReference type="ARBA" id="ARBA00023002"/>
    </source>
</evidence>
<dbReference type="InterPro" id="IPR002401">
    <property type="entry name" value="Cyt_P450_E_grp-I"/>
</dbReference>
<evidence type="ECO:0000313" key="11">
    <source>
        <dbReference type="Proteomes" id="UP001497623"/>
    </source>
</evidence>
<keyword evidence="3 8" id="KW-0349">Heme</keyword>
<dbReference type="PRINTS" id="PR00385">
    <property type="entry name" value="P450"/>
</dbReference>